<dbReference type="AlphaFoldDB" id="A0A9X3CLA1"/>
<dbReference type="InterPro" id="IPR011460">
    <property type="entry name" value="Lcl_C"/>
</dbReference>
<proteinExistence type="predicted"/>
<organism evidence="2 3">
    <name type="scientific">Vibrio qingdaonensis</name>
    <dbReference type="NCBI Taxonomy" id="2829491"/>
    <lineage>
        <taxon>Bacteria</taxon>
        <taxon>Pseudomonadati</taxon>
        <taxon>Pseudomonadota</taxon>
        <taxon>Gammaproteobacteria</taxon>
        <taxon>Vibrionales</taxon>
        <taxon>Vibrionaceae</taxon>
        <taxon>Vibrio</taxon>
    </lineage>
</organism>
<evidence type="ECO:0000313" key="2">
    <source>
        <dbReference type="EMBL" id="MCW8345385.1"/>
    </source>
</evidence>
<keyword evidence="3" id="KW-1185">Reference proteome</keyword>
<gene>
    <name evidence="2" type="ORF">MD535_04980</name>
</gene>
<name>A0A9X3CLA1_9VIBR</name>
<reference evidence="2" key="1">
    <citation type="submission" date="2022-02" db="EMBL/GenBank/DDBJ databases">
        <title>Vibrio sp. nov, a new bacterium isolated from seawater.</title>
        <authorList>
            <person name="Yuan Y."/>
        </authorList>
    </citation>
    <scope>NUCLEOTIDE SEQUENCE</scope>
    <source>
        <strain evidence="2">ZSDZ65</strain>
    </source>
</reference>
<dbReference type="Proteomes" id="UP001155587">
    <property type="component" value="Unassembled WGS sequence"/>
</dbReference>
<protein>
    <submittedName>
        <fullName evidence="2">DUF1566 domain-containing protein</fullName>
    </submittedName>
</protein>
<dbReference type="RefSeq" id="WP_265673828.1">
    <property type="nucleotide sequence ID" value="NZ_JAKRRY010000004.1"/>
</dbReference>
<feature type="domain" description="Lcl C-terminal" evidence="1">
    <location>
        <begin position="54"/>
        <end position="220"/>
    </location>
</feature>
<dbReference type="Pfam" id="PF07603">
    <property type="entry name" value="Lcl_C"/>
    <property type="match status" value="1"/>
</dbReference>
<comment type="caution">
    <text evidence="2">The sequence shown here is derived from an EMBL/GenBank/DDBJ whole genome shotgun (WGS) entry which is preliminary data.</text>
</comment>
<sequence length="232" mass="26450">MKLRILSSLLLFVFVVIGLFVFPHQRPSEPASTRYSKISLNGLFVSPWQGPWSCIYDQKTKLLWEKKTDDEGVHHANWTYSWLINSNPFESDLKSTQMPKGTTKIQGASNKGDCHLVGQQCDTQDLVDATNNEQLCGATRWRLPTYHELNSIRTSRHRIGTATIDTDFFPFILSGDYWSATKEPKLDAIYSRHGKGARSVNFFNNNDLRLPYQNAAFVILVSDDTSHLTITY</sequence>
<accession>A0A9X3CLA1</accession>
<evidence type="ECO:0000313" key="3">
    <source>
        <dbReference type="Proteomes" id="UP001155587"/>
    </source>
</evidence>
<evidence type="ECO:0000259" key="1">
    <source>
        <dbReference type="Pfam" id="PF07603"/>
    </source>
</evidence>
<dbReference type="EMBL" id="JAKRRY010000004">
    <property type="protein sequence ID" value="MCW8345385.1"/>
    <property type="molecule type" value="Genomic_DNA"/>
</dbReference>